<keyword evidence="4 10" id="KW-0547">Nucleotide-binding</keyword>
<protein>
    <recommendedName>
        <fullName evidence="11">ATP-dependent RNA helicase</fullName>
        <ecNumber evidence="11">3.6.4.13</ecNumber>
    </recommendedName>
</protein>
<dbReference type="EC" id="3.6.4.13" evidence="11"/>
<keyword evidence="3" id="KW-0698">rRNA processing</keyword>
<dbReference type="GO" id="GO:0005730">
    <property type="term" value="C:nucleolus"/>
    <property type="evidence" value="ECO:0007669"/>
    <property type="project" value="UniProtKB-SubCell"/>
</dbReference>
<dbReference type="PROSITE" id="PS51194">
    <property type="entry name" value="HELICASE_CTER"/>
    <property type="match status" value="1"/>
</dbReference>
<evidence type="ECO:0000256" key="7">
    <source>
        <dbReference type="ARBA" id="ARBA00022840"/>
    </source>
</evidence>
<gene>
    <name evidence="14" type="ORF">Amon01_000827800</name>
</gene>
<dbReference type="InterPro" id="IPR027417">
    <property type="entry name" value="P-loop_NTPase"/>
</dbReference>
<dbReference type="SMART" id="SM00490">
    <property type="entry name" value="HELICc"/>
    <property type="match status" value="1"/>
</dbReference>
<evidence type="ECO:0000313" key="14">
    <source>
        <dbReference type="EMBL" id="GMG56211.1"/>
    </source>
</evidence>
<keyword evidence="15" id="KW-1185">Reference proteome</keyword>
<dbReference type="SUPFAM" id="SSF52540">
    <property type="entry name" value="P-loop containing nucleoside triphosphate hydrolases"/>
    <property type="match status" value="1"/>
</dbReference>
<organism evidence="14 15">
    <name type="scientific">Ambrosiozyma monospora</name>
    <name type="common">Yeast</name>
    <name type="synonym">Endomycopsis monosporus</name>
    <dbReference type="NCBI Taxonomy" id="43982"/>
    <lineage>
        <taxon>Eukaryota</taxon>
        <taxon>Fungi</taxon>
        <taxon>Dikarya</taxon>
        <taxon>Ascomycota</taxon>
        <taxon>Saccharomycotina</taxon>
        <taxon>Pichiomycetes</taxon>
        <taxon>Pichiales</taxon>
        <taxon>Pichiaceae</taxon>
        <taxon>Ambrosiozyma</taxon>
    </lineage>
</organism>
<evidence type="ECO:0000313" key="15">
    <source>
        <dbReference type="Proteomes" id="UP001165063"/>
    </source>
</evidence>
<comment type="domain">
    <text evidence="11">The Q motif is unique to and characteristic of the DEAD box family of RNA helicases and controls ATP binding and hydrolysis.</text>
</comment>
<sequence length="514" mass="58141">MTAIQRESIPISLKGHDILGAAKTGSGKTLAFLIPVLEKLVHEHWNENDGLGALIISPTRELAIQIYEVLLKIGKSSTFSAGLVIGGKDFAFEKERIGRVNILIGTPGRLLQHMDQSATLNLNNLQMLVLDEADRILDMGFKKTLDNIIGNLPPERQTLLFSATQTKSVQDLARLSLVNPKYVNTSSDDEATTPESLEQSYVVAQLPEKLNILWSFIKSHLNSKILVFVSSSKQVHFIYESFRKLQPGISLMKLHGRQKQKARLETTVKFTQAQHCCLFATDVVARGLDFPAIDWVLQVDCPEDVATYIHRVGRCARFGRAGKALLMLTPEEEEPFVKRLESKKVKPIKLNIKNSKKKKIQNQLQSLCFKSPDLKYLGQKAFMSYVKSVYIQKDKEVFDASKLPLDEYAKSLGLPGAPKVKFLDKSSKKQNADEYLRKLKEKKNASRQLLSLSKADENGDIKEEKQVRTKYDKMFERKNQSVLSEHYLKLNVDNKTQEDDEEDFLSISKESFVP</sequence>
<evidence type="ECO:0000256" key="3">
    <source>
        <dbReference type="ARBA" id="ARBA00022552"/>
    </source>
</evidence>
<evidence type="ECO:0000256" key="10">
    <source>
        <dbReference type="RuleBase" id="RU000492"/>
    </source>
</evidence>
<dbReference type="GO" id="GO:0016787">
    <property type="term" value="F:hydrolase activity"/>
    <property type="evidence" value="ECO:0007669"/>
    <property type="project" value="UniProtKB-KW"/>
</dbReference>
<keyword evidence="2" id="KW-0690">Ribosome biogenesis</keyword>
<keyword evidence="9" id="KW-0539">Nucleus</keyword>
<evidence type="ECO:0000256" key="11">
    <source>
        <dbReference type="RuleBase" id="RU365068"/>
    </source>
</evidence>
<dbReference type="GO" id="GO:0005524">
    <property type="term" value="F:ATP binding"/>
    <property type="evidence" value="ECO:0007669"/>
    <property type="project" value="UniProtKB-UniRule"/>
</dbReference>
<dbReference type="GO" id="GO:0003724">
    <property type="term" value="F:RNA helicase activity"/>
    <property type="evidence" value="ECO:0007669"/>
    <property type="project" value="UniProtKB-EC"/>
</dbReference>
<comment type="subcellular location">
    <subcellularLocation>
        <location evidence="1">Nucleus</location>
        <location evidence="1">Nucleolus</location>
    </subcellularLocation>
</comment>
<accession>A0A9W6Z6H2</accession>
<evidence type="ECO:0000256" key="6">
    <source>
        <dbReference type="ARBA" id="ARBA00022806"/>
    </source>
</evidence>
<dbReference type="GO" id="GO:0006364">
    <property type="term" value="P:rRNA processing"/>
    <property type="evidence" value="ECO:0007669"/>
    <property type="project" value="UniProtKB-KW"/>
</dbReference>
<dbReference type="CDD" id="cd17941">
    <property type="entry name" value="DEADc_DDX10"/>
    <property type="match status" value="1"/>
</dbReference>
<dbReference type="SMART" id="SM01178">
    <property type="entry name" value="DUF4217"/>
    <property type="match status" value="1"/>
</dbReference>
<comment type="caution">
    <text evidence="14">The sequence shown here is derived from an EMBL/GenBank/DDBJ whole genome shotgun (WGS) entry which is preliminary data.</text>
</comment>
<feature type="domain" description="Helicase C-terminal" evidence="13">
    <location>
        <begin position="209"/>
        <end position="364"/>
    </location>
</feature>
<dbReference type="AlphaFoldDB" id="A0A9W6Z6H2"/>
<evidence type="ECO:0000256" key="5">
    <source>
        <dbReference type="ARBA" id="ARBA00022801"/>
    </source>
</evidence>
<keyword evidence="7 10" id="KW-0067">ATP-binding</keyword>
<dbReference type="InterPro" id="IPR025313">
    <property type="entry name" value="SPB4-like_CTE"/>
</dbReference>
<dbReference type="GO" id="GO:0003723">
    <property type="term" value="F:RNA binding"/>
    <property type="evidence" value="ECO:0007669"/>
    <property type="project" value="UniProtKB-UniRule"/>
</dbReference>
<dbReference type="PROSITE" id="PS00039">
    <property type="entry name" value="DEAD_ATP_HELICASE"/>
    <property type="match status" value="1"/>
</dbReference>
<keyword evidence="8 11" id="KW-0694">RNA-binding</keyword>
<comment type="function">
    <text evidence="11">RNA helicase.</text>
</comment>
<dbReference type="PROSITE" id="PS51192">
    <property type="entry name" value="HELICASE_ATP_BIND_1"/>
    <property type="match status" value="1"/>
</dbReference>
<dbReference type="OrthoDB" id="10259640at2759"/>
<dbReference type="SMART" id="SM00487">
    <property type="entry name" value="DEXDc"/>
    <property type="match status" value="1"/>
</dbReference>
<evidence type="ECO:0000256" key="8">
    <source>
        <dbReference type="ARBA" id="ARBA00022884"/>
    </source>
</evidence>
<evidence type="ECO:0000256" key="9">
    <source>
        <dbReference type="ARBA" id="ARBA00023242"/>
    </source>
</evidence>
<proteinExistence type="inferred from homology"/>
<evidence type="ECO:0000256" key="4">
    <source>
        <dbReference type="ARBA" id="ARBA00022741"/>
    </source>
</evidence>
<dbReference type="Gene3D" id="3.40.50.300">
    <property type="entry name" value="P-loop containing nucleotide triphosphate hydrolases"/>
    <property type="match status" value="2"/>
</dbReference>
<dbReference type="CDD" id="cd18787">
    <property type="entry name" value="SF2_C_DEAD"/>
    <property type="match status" value="1"/>
</dbReference>
<comment type="catalytic activity">
    <reaction evidence="11">
        <text>ATP + H2O = ADP + phosphate + H(+)</text>
        <dbReference type="Rhea" id="RHEA:13065"/>
        <dbReference type="ChEBI" id="CHEBI:15377"/>
        <dbReference type="ChEBI" id="CHEBI:15378"/>
        <dbReference type="ChEBI" id="CHEBI:30616"/>
        <dbReference type="ChEBI" id="CHEBI:43474"/>
        <dbReference type="ChEBI" id="CHEBI:456216"/>
        <dbReference type="EC" id="3.6.4.13"/>
    </reaction>
</comment>
<dbReference type="InterPro" id="IPR011545">
    <property type="entry name" value="DEAD/DEAH_box_helicase_dom"/>
</dbReference>
<comment type="similarity">
    <text evidence="10">Belongs to the DEAD box helicase family.</text>
</comment>
<dbReference type="InterPro" id="IPR014001">
    <property type="entry name" value="Helicase_ATP-bd"/>
</dbReference>
<dbReference type="Pfam" id="PF00270">
    <property type="entry name" value="DEAD"/>
    <property type="match status" value="1"/>
</dbReference>
<dbReference type="Proteomes" id="UP001165063">
    <property type="component" value="Unassembled WGS sequence"/>
</dbReference>
<evidence type="ECO:0000259" key="12">
    <source>
        <dbReference type="PROSITE" id="PS51192"/>
    </source>
</evidence>
<dbReference type="InterPro" id="IPR000629">
    <property type="entry name" value="RNA-helicase_DEAD-box_CS"/>
</dbReference>
<evidence type="ECO:0000256" key="2">
    <source>
        <dbReference type="ARBA" id="ARBA00022517"/>
    </source>
</evidence>
<keyword evidence="5 10" id="KW-0378">Hydrolase</keyword>
<keyword evidence="6 10" id="KW-0347">Helicase</keyword>
<dbReference type="PANTHER" id="PTHR24031">
    <property type="entry name" value="RNA HELICASE"/>
    <property type="match status" value="1"/>
</dbReference>
<name>A0A9W6Z6H2_AMBMO</name>
<dbReference type="InterPro" id="IPR001650">
    <property type="entry name" value="Helicase_C-like"/>
</dbReference>
<evidence type="ECO:0000259" key="13">
    <source>
        <dbReference type="PROSITE" id="PS51194"/>
    </source>
</evidence>
<dbReference type="EMBL" id="BSXU01007077">
    <property type="protein sequence ID" value="GMG56211.1"/>
    <property type="molecule type" value="Genomic_DNA"/>
</dbReference>
<dbReference type="Pfam" id="PF00271">
    <property type="entry name" value="Helicase_C"/>
    <property type="match status" value="1"/>
</dbReference>
<dbReference type="Pfam" id="PF13959">
    <property type="entry name" value="CTE_SPB4"/>
    <property type="match status" value="1"/>
</dbReference>
<feature type="domain" description="Helicase ATP-binding" evidence="12">
    <location>
        <begin position="9"/>
        <end position="183"/>
    </location>
</feature>
<evidence type="ECO:0000256" key="1">
    <source>
        <dbReference type="ARBA" id="ARBA00004604"/>
    </source>
</evidence>
<reference evidence="14" key="1">
    <citation type="submission" date="2023-04" db="EMBL/GenBank/DDBJ databases">
        <title>Ambrosiozyma monospora NBRC 1965.</title>
        <authorList>
            <person name="Ichikawa N."/>
            <person name="Sato H."/>
            <person name="Tonouchi N."/>
        </authorList>
    </citation>
    <scope>NUCLEOTIDE SEQUENCE</scope>
    <source>
        <strain evidence="14">NBRC 1965</strain>
    </source>
</reference>